<gene>
    <name evidence="2" type="ORF">KIP89_00340</name>
</gene>
<feature type="transmembrane region" description="Helical" evidence="1">
    <location>
        <begin position="97"/>
        <end position="114"/>
    </location>
</feature>
<feature type="transmembrane region" description="Helical" evidence="1">
    <location>
        <begin position="34"/>
        <end position="54"/>
    </location>
</feature>
<organism evidence="2 3">
    <name type="scientific">Ancylobacter radicis</name>
    <dbReference type="NCBI Taxonomy" id="2836179"/>
    <lineage>
        <taxon>Bacteria</taxon>
        <taxon>Pseudomonadati</taxon>
        <taxon>Pseudomonadota</taxon>
        <taxon>Alphaproteobacteria</taxon>
        <taxon>Hyphomicrobiales</taxon>
        <taxon>Xanthobacteraceae</taxon>
        <taxon>Ancylobacter</taxon>
    </lineage>
</organism>
<accession>A0ABS5R1R5</accession>
<reference evidence="2" key="1">
    <citation type="submission" date="2021-05" db="EMBL/GenBank/DDBJ databases">
        <authorList>
            <person name="Sun Q."/>
            <person name="Inoue M."/>
        </authorList>
    </citation>
    <scope>NUCLEOTIDE SEQUENCE</scope>
    <source>
        <strain evidence="2">VKM B-3255</strain>
    </source>
</reference>
<feature type="transmembrane region" description="Helical" evidence="1">
    <location>
        <begin position="74"/>
        <end position="91"/>
    </location>
</feature>
<dbReference type="Proteomes" id="UP001166585">
    <property type="component" value="Unassembled WGS sequence"/>
</dbReference>
<evidence type="ECO:0000256" key="1">
    <source>
        <dbReference type="SAM" id="Phobius"/>
    </source>
</evidence>
<keyword evidence="1" id="KW-1133">Transmembrane helix</keyword>
<evidence type="ECO:0000313" key="3">
    <source>
        <dbReference type="Proteomes" id="UP001166585"/>
    </source>
</evidence>
<name>A0ABS5R1R5_9HYPH</name>
<comment type="caution">
    <text evidence="2">The sequence shown here is derived from an EMBL/GenBank/DDBJ whole genome shotgun (WGS) entry which is preliminary data.</text>
</comment>
<dbReference type="PIRSF" id="PIRSF021239">
    <property type="entry name" value="UCP021239"/>
    <property type="match status" value="1"/>
</dbReference>
<dbReference type="RefSeq" id="WP_213753432.1">
    <property type="nucleotide sequence ID" value="NZ_JAHCQH010000004.1"/>
</dbReference>
<dbReference type="Pfam" id="PF04342">
    <property type="entry name" value="DMT_6"/>
    <property type="match status" value="1"/>
</dbReference>
<dbReference type="InterPro" id="IPR007437">
    <property type="entry name" value="DUF486"/>
</dbReference>
<feature type="transmembrane region" description="Helical" evidence="1">
    <location>
        <begin position="9"/>
        <end position="28"/>
    </location>
</feature>
<sequence>MTNLLPPSVLPIVLLLASNIFMTFAWYGHLKHKSSPLVIAILASWGIAFFEYCLAVPANRYGSAVYSTAQLKTMQEVITLLVFAAFSVFWLKEPLGWNHALGFTFIALGAWFIFQKW</sequence>
<evidence type="ECO:0000313" key="2">
    <source>
        <dbReference type="EMBL" id="MBS9475556.1"/>
    </source>
</evidence>
<keyword evidence="1" id="KW-0812">Transmembrane</keyword>
<dbReference type="PANTHER" id="PTHR38482:SF1">
    <property type="entry name" value="DMT FAMILY PROTEIN"/>
    <property type="match status" value="1"/>
</dbReference>
<protein>
    <submittedName>
        <fullName evidence="2">DMT family protein</fullName>
    </submittedName>
</protein>
<keyword evidence="1" id="KW-0472">Membrane</keyword>
<dbReference type="PANTHER" id="PTHR38482">
    <property type="entry name" value="DMT FAMILY PROTEIN"/>
    <property type="match status" value="1"/>
</dbReference>
<dbReference type="EMBL" id="JAHCQH010000004">
    <property type="protein sequence ID" value="MBS9475556.1"/>
    <property type="molecule type" value="Genomic_DNA"/>
</dbReference>
<proteinExistence type="predicted"/>
<keyword evidence="3" id="KW-1185">Reference proteome</keyword>